<dbReference type="InterPro" id="IPR036028">
    <property type="entry name" value="SH3-like_dom_sf"/>
</dbReference>
<proteinExistence type="predicted"/>
<dbReference type="PANTHER" id="PTHR12301:SF8">
    <property type="entry name" value="STERILE ALPHA MOTIF DOMAIN-CONTAINING PROTEIN 5"/>
    <property type="match status" value="1"/>
</dbReference>
<comment type="subcellular location">
    <subcellularLocation>
        <location evidence="1">Cytoplasm</location>
    </subcellularLocation>
</comment>
<accession>A0A1W4W2T8</accession>
<dbReference type="InterPro" id="IPR001660">
    <property type="entry name" value="SAM"/>
</dbReference>
<dbReference type="GO" id="GO:0005737">
    <property type="term" value="C:cytoplasm"/>
    <property type="evidence" value="ECO:0007669"/>
    <property type="project" value="UniProtKB-SubCell"/>
</dbReference>
<dbReference type="InterPro" id="IPR013761">
    <property type="entry name" value="SAM/pointed_sf"/>
</dbReference>
<evidence type="ECO:0000313" key="11">
    <source>
        <dbReference type="RefSeq" id="XP_018318481.1"/>
    </source>
</evidence>
<keyword evidence="10" id="KW-1185">Reference proteome</keyword>
<comment type="subunit">
    <text evidence="4">Interacts promiscuously (via SAM domain) with EPHA5, EPHA6, EPHA7, EPHA8, EPHB1, EPHB2, EPHB3 and EPHB4 (via SAM domain) (in vitro).</text>
</comment>
<evidence type="ECO:0000256" key="4">
    <source>
        <dbReference type="ARBA" id="ARBA00065890"/>
    </source>
</evidence>
<dbReference type="Proteomes" id="UP000192223">
    <property type="component" value="Unplaced"/>
</dbReference>
<dbReference type="FunCoup" id="A0A1W4W2T8">
    <property type="interactions" value="16"/>
</dbReference>
<evidence type="ECO:0000256" key="3">
    <source>
        <dbReference type="ARBA" id="ARBA00022490"/>
    </source>
</evidence>
<evidence type="ECO:0000313" key="10">
    <source>
        <dbReference type="Proteomes" id="UP000192223"/>
    </source>
</evidence>
<feature type="compositionally biased region" description="Polar residues" evidence="7">
    <location>
        <begin position="969"/>
        <end position="979"/>
    </location>
</feature>
<protein>
    <recommendedName>
        <fullName evidence="5">Sterile alpha motif domain-containing protein 5</fullName>
    </recommendedName>
</protein>
<dbReference type="InterPro" id="IPR058666">
    <property type="entry name" value="SASH1/NUB1_homeodomain"/>
</dbReference>
<reference evidence="11" key="1">
    <citation type="submission" date="2025-08" db="UniProtKB">
        <authorList>
            <consortium name="RefSeq"/>
        </authorList>
    </citation>
    <scope>IDENTIFICATION</scope>
    <source>
        <tissue evidence="11">Entire body</tissue>
    </source>
</reference>
<dbReference type="SUPFAM" id="SSF47769">
    <property type="entry name" value="SAM/Pointed domain"/>
    <property type="match status" value="2"/>
</dbReference>
<gene>
    <name evidence="11" type="primary">LOC108732284</name>
</gene>
<evidence type="ECO:0000259" key="8">
    <source>
        <dbReference type="PROSITE" id="PS50002"/>
    </source>
</evidence>
<feature type="domain" description="SAM" evidence="9">
    <location>
        <begin position="849"/>
        <end position="913"/>
    </location>
</feature>
<dbReference type="FunFam" id="1.10.150.50:FF:000055">
    <property type="entry name" value="Sterile alpha motif domain containing 5"/>
    <property type="match status" value="1"/>
</dbReference>
<feature type="domain" description="SH3" evidence="8">
    <location>
        <begin position="771"/>
        <end position="832"/>
    </location>
</feature>
<dbReference type="InterPro" id="IPR051725">
    <property type="entry name" value="SAM-SH3_domain_protein"/>
</dbReference>
<dbReference type="CDD" id="cd09527">
    <property type="entry name" value="SAM_Samd5"/>
    <property type="match status" value="1"/>
</dbReference>
<feature type="domain" description="SAM" evidence="9">
    <location>
        <begin position="6"/>
        <end position="70"/>
    </location>
</feature>
<dbReference type="STRING" id="224129.A0A1W4W2T8"/>
<evidence type="ECO:0000259" key="9">
    <source>
        <dbReference type="PROSITE" id="PS50105"/>
    </source>
</evidence>
<feature type="region of interest" description="Disordered" evidence="7">
    <location>
        <begin position="953"/>
        <end position="979"/>
    </location>
</feature>
<dbReference type="SMART" id="SM00326">
    <property type="entry name" value="SH3"/>
    <property type="match status" value="1"/>
</dbReference>
<dbReference type="GeneID" id="108732284"/>
<dbReference type="KEGG" id="apln:108732284"/>
<sequence>MCSTTLTSNIVREWLKSLCLGQYADSFIDNGYDDLEICKQIGDPDLDAIGVFNPVHRTRLLESVRTLREEGAASVYFTLEETVAAVQDECYCDSVSAHSQTSSSEKETTVTVTSAAAAAVIANVGPASDNSGRNVVVMTTSPGSEGSSGIRQMDEYEEGKAELVRIPRIKLQALLRDKLSQDGIRLSCQPYSTTDGERGYLEGLASRYADLFCTHYGDVLNHLEELRKKELTEISSQDKSLSTTPNRKYANVTAISNAGITSSQSQPIYVPGKYSPSSCLSDKEEDEIYGFGYGVFGVQIARQQQQRIMAAAEQGNNSQQLSQHFYQTCLSPRSAFFYEFPPNENANYANTGKKRTTFSRFLRGLKTAHRKEKHGGSSPRHGRATSGGAVPQRVDTPDSVLQSGLGLPADLAQSNVLRSMIDPRDYDRLRYLQMNGGGPSTFEETIYRLKVQEAQKKREKITKEHEEILRNIREGLMHLGKGTFRGHLTADDTYMYDEDVRMLAPATYDRGHWYDEPPYESDPEDFLMRGSPGPTATIENGRVCFTLNQRQEQCAEGIISLRSAGDISLPKEGNGRAITGHSKCRKLLISRRDDESPSLTRMRESGDYAGSDIQSVSSRISTLSMDTSRSDQLELMHFDDNLRKYHKKCGFTDRLQSPNHSSDYEDQEDYDSCNPQIATVHVSDEGRMGVSNLVGRVRGLREDVQKKISKLRNESSTDQEKRFEHSFPCSASSVESIPSGSGSSTQALVRAGSNHSSISVEDIDSSPADPQIIGRARALVDYTPTPYDKEALKFKKGDIIDILSMNASGQWKGICHGQKGTFKFINVELMSERSVRAKREPKWHYQIKNKPKSVEDLLQRIGMPEHISVFVLNGYEDLELFKEIEPSDLDYLGILNSEHRAKLLAAVQLLHDMDSGSEGDVAGSSSEGDDHSRIRLLCSTSTEPFSRCHFSRESGSYPGKTLHCPKLPPSSSNPTPKSDFNNLDAVVEQCSNEIIARVRQSHKNTLNLKEEPCYQPNITDNPMPSFLNDEKIQHETLDQQGMTKGARKGVRLDEFGAAEDQKLTTVKYIVGGNIEMGIGDTMVSTANVIGKGGCFSEKSSDSGISSSSMCSTNTKDSLRQPLAVHADNLSRFSACANRASSKMTK</sequence>
<evidence type="ECO:0000256" key="5">
    <source>
        <dbReference type="ARBA" id="ARBA00073398"/>
    </source>
</evidence>
<dbReference type="InterPro" id="IPR001452">
    <property type="entry name" value="SH3_domain"/>
</dbReference>
<keyword evidence="3" id="KW-0963">Cytoplasm</keyword>
<dbReference type="PANTHER" id="PTHR12301">
    <property type="entry name" value="SAM-DOMAIN, SH3 AND NUCLEAR LOCALIZATION SIGNALS PROTEIN RELATED"/>
    <property type="match status" value="1"/>
</dbReference>
<dbReference type="Gene3D" id="2.30.30.40">
    <property type="entry name" value="SH3 Domains"/>
    <property type="match status" value="1"/>
</dbReference>
<dbReference type="Pfam" id="PF00536">
    <property type="entry name" value="SAM_1"/>
    <property type="match status" value="2"/>
</dbReference>
<name>A0A1W4W2T8_AGRPL</name>
<organism evidence="10 11">
    <name type="scientific">Agrilus planipennis</name>
    <name type="common">Emerald ash borer</name>
    <name type="synonym">Agrilus marcopoli</name>
    <dbReference type="NCBI Taxonomy" id="224129"/>
    <lineage>
        <taxon>Eukaryota</taxon>
        <taxon>Metazoa</taxon>
        <taxon>Ecdysozoa</taxon>
        <taxon>Arthropoda</taxon>
        <taxon>Hexapoda</taxon>
        <taxon>Insecta</taxon>
        <taxon>Pterygota</taxon>
        <taxon>Neoptera</taxon>
        <taxon>Endopterygota</taxon>
        <taxon>Coleoptera</taxon>
        <taxon>Polyphaga</taxon>
        <taxon>Elateriformia</taxon>
        <taxon>Buprestoidea</taxon>
        <taxon>Buprestidae</taxon>
        <taxon>Agrilinae</taxon>
        <taxon>Agrilus</taxon>
    </lineage>
</organism>
<evidence type="ECO:0000256" key="7">
    <source>
        <dbReference type="SAM" id="MobiDB-lite"/>
    </source>
</evidence>
<dbReference type="RefSeq" id="XP_018318481.1">
    <property type="nucleotide sequence ID" value="XM_018462979.1"/>
</dbReference>
<evidence type="ECO:0000256" key="2">
    <source>
        <dbReference type="ARBA" id="ARBA00022443"/>
    </source>
</evidence>
<dbReference type="Gene3D" id="1.10.150.50">
    <property type="entry name" value="Transcription Factor, Ets-1"/>
    <property type="match status" value="2"/>
</dbReference>
<dbReference type="PROSITE" id="PS50105">
    <property type="entry name" value="SAM_DOMAIN"/>
    <property type="match status" value="2"/>
</dbReference>
<dbReference type="SMART" id="SM00454">
    <property type="entry name" value="SAM"/>
    <property type="match status" value="2"/>
</dbReference>
<dbReference type="AlphaFoldDB" id="A0A1W4W2T8"/>
<dbReference type="OrthoDB" id="10047268at2759"/>
<dbReference type="SUPFAM" id="SSF50044">
    <property type="entry name" value="SH3-domain"/>
    <property type="match status" value="1"/>
</dbReference>
<dbReference type="PROSITE" id="PS50002">
    <property type="entry name" value="SH3"/>
    <property type="match status" value="1"/>
</dbReference>
<feature type="region of interest" description="Disordered" evidence="7">
    <location>
        <begin position="368"/>
        <end position="394"/>
    </location>
</feature>
<keyword evidence="2 6" id="KW-0728">SH3 domain</keyword>
<dbReference type="Pfam" id="PF26285">
    <property type="entry name" value="SASH1_Homeodomain"/>
    <property type="match status" value="1"/>
</dbReference>
<evidence type="ECO:0000256" key="6">
    <source>
        <dbReference type="PROSITE-ProRule" id="PRU00192"/>
    </source>
</evidence>
<dbReference type="Pfam" id="PF07653">
    <property type="entry name" value="SH3_2"/>
    <property type="match status" value="1"/>
</dbReference>
<dbReference type="InParanoid" id="A0A1W4W2T8"/>
<evidence type="ECO:0000256" key="1">
    <source>
        <dbReference type="ARBA" id="ARBA00004496"/>
    </source>
</evidence>